<keyword evidence="4" id="KW-1185">Reference proteome</keyword>
<reference evidence="2 4" key="1">
    <citation type="journal article" date="2011" name="Science">
        <title>Comparative functional genomics of the fission yeasts.</title>
        <authorList>
            <person name="Rhind N."/>
            <person name="Chen Z."/>
            <person name="Yassour M."/>
            <person name="Thompson D.A."/>
            <person name="Haas B.J."/>
            <person name="Habib N."/>
            <person name="Wapinski I."/>
            <person name="Roy S."/>
            <person name="Lin M.F."/>
            <person name="Heiman D.I."/>
            <person name="Young S.K."/>
            <person name="Furuya K."/>
            <person name="Guo Y."/>
            <person name="Pidoux A."/>
            <person name="Chen H.M."/>
            <person name="Robbertse B."/>
            <person name="Goldberg J.M."/>
            <person name="Aoki K."/>
            <person name="Bayne E.H."/>
            <person name="Berlin A.M."/>
            <person name="Desjardins C.A."/>
            <person name="Dobbs E."/>
            <person name="Dukaj L."/>
            <person name="Fan L."/>
            <person name="FitzGerald M.G."/>
            <person name="French C."/>
            <person name="Gujja S."/>
            <person name="Hansen K."/>
            <person name="Keifenheim D."/>
            <person name="Levin J.Z."/>
            <person name="Mosher R.A."/>
            <person name="Mueller C.A."/>
            <person name="Pfiffner J."/>
            <person name="Priest M."/>
            <person name="Russ C."/>
            <person name="Smialowska A."/>
            <person name="Swoboda P."/>
            <person name="Sykes S.M."/>
            <person name="Vaughn M."/>
            <person name="Vengrova S."/>
            <person name="Yoder R."/>
            <person name="Zeng Q."/>
            <person name="Allshire R."/>
            <person name="Baulcombe D."/>
            <person name="Birren B.W."/>
            <person name="Brown W."/>
            <person name="Ekwall K."/>
            <person name="Kellis M."/>
            <person name="Leatherwood J."/>
            <person name="Levin H."/>
            <person name="Margalit H."/>
            <person name="Martienssen R."/>
            <person name="Nieduszynski C.A."/>
            <person name="Spatafora J.W."/>
            <person name="Friedman N."/>
            <person name="Dalgaard J.Z."/>
            <person name="Baumann P."/>
            <person name="Niki H."/>
            <person name="Regev A."/>
            <person name="Nusbaum C."/>
        </authorList>
    </citation>
    <scope>NUCLEOTIDE SEQUENCE [LARGE SCALE GENOMIC DNA]</scope>
    <source>
        <strain evidence="4">yFS275 / FY16936</strain>
    </source>
</reference>
<dbReference type="GO" id="GO:0003677">
    <property type="term" value="F:DNA binding"/>
    <property type="evidence" value="ECO:0007669"/>
    <property type="project" value="InterPro"/>
</dbReference>
<proteinExistence type="predicted"/>
<dbReference type="InterPro" id="IPR010996">
    <property type="entry name" value="HHH_MUS81"/>
</dbReference>
<dbReference type="GO" id="GO:0003887">
    <property type="term" value="F:DNA-directed DNA polymerase activity"/>
    <property type="evidence" value="ECO:0007669"/>
    <property type="project" value="InterPro"/>
</dbReference>
<dbReference type="STRING" id="402676.T0RSQ5"/>
<organism evidence="2 4">
    <name type="scientific">Schizosaccharomyces japonicus (strain yFS275 / FY16936)</name>
    <name type="common">Fission yeast</name>
    <dbReference type="NCBI Taxonomy" id="402676"/>
    <lineage>
        <taxon>Eukaryota</taxon>
        <taxon>Fungi</taxon>
        <taxon>Dikarya</taxon>
        <taxon>Ascomycota</taxon>
        <taxon>Taphrinomycotina</taxon>
        <taxon>Schizosaccharomycetes</taxon>
        <taxon>Schizosaccharomycetales</taxon>
        <taxon>Schizosaccharomycetaceae</taxon>
        <taxon>Schizosaccharomyces</taxon>
    </lineage>
</organism>
<dbReference type="HOGENOM" id="CLU_1687702_0_0_1"/>
<dbReference type="SUPFAM" id="SSF47802">
    <property type="entry name" value="DNA polymerase beta, N-terminal domain-like"/>
    <property type="match status" value="1"/>
</dbReference>
<gene>
    <name evidence="3" type="primary">pol4</name>
    <name evidence="2" type="ORF">SJAG_16460</name>
</gene>
<dbReference type="GO" id="GO:0006281">
    <property type="term" value="P:DNA repair"/>
    <property type="evidence" value="ECO:0007669"/>
    <property type="project" value="InterPro"/>
</dbReference>
<dbReference type="OrthoDB" id="205514at2759"/>
<evidence type="ECO:0000313" key="2">
    <source>
        <dbReference type="EMBL" id="EQC52955.1"/>
    </source>
</evidence>
<dbReference type="InterPro" id="IPR027421">
    <property type="entry name" value="DNA_pol_lamdba_lyase_dom_sf"/>
</dbReference>
<dbReference type="RefSeq" id="XP_011049086.1">
    <property type="nucleotide sequence ID" value="XM_011050784.1"/>
</dbReference>
<dbReference type="GeneID" id="22831538"/>
<dbReference type="PANTHER" id="PTHR11276">
    <property type="entry name" value="DNA POLYMERASE TYPE-X FAMILY MEMBER"/>
    <property type="match status" value="1"/>
</dbReference>
<dbReference type="AlphaFoldDB" id="T0RSQ5"/>
<feature type="domain" description="Crossover junction endonuclease MUS81-like HHH" evidence="1">
    <location>
        <begin position="73"/>
        <end position="131"/>
    </location>
</feature>
<evidence type="ECO:0000313" key="3">
    <source>
        <dbReference type="JaponicusDB" id="SJAG_16460"/>
    </source>
</evidence>
<evidence type="ECO:0000313" key="4">
    <source>
        <dbReference type="Proteomes" id="UP000001744"/>
    </source>
</evidence>
<dbReference type="eggNOG" id="KOG2534">
    <property type="taxonomic scope" value="Eukaryota"/>
</dbReference>
<dbReference type="Pfam" id="PF14716">
    <property type="entry name" value="HHH_8"/>
    <property type="match status" value="1"/>
</dbReference>
<dbReference type="EMBL" id="KE651196">
    <property type="protein sequence ID" value="EQC52955.1"/>
    <property type="molecule type" value="Genomic_DNA"/>
</dbReference>
<accession>T0RSQ5</accession>
<protein>
    <recommendedName>
        <fullName evidence="1">Crossover junction endonuclease MUS81-like HHH domain-containing protein</fullName>
    </recommendedName>
</protein>
<sequence>MRNYEITSDSHCYLIINAGFFLDNADNLEGYVLWTTEPNTQKQYNSLIASNINYGDFSLEKYACKRKTPYYAANAEFVDFLSNLKKLRELAGDHDQVTAYMRAIASIKAFPERLQNLGTLKRLPYCGEKIVFLFTLYSRGDYMSELAELRDKKQDN</sequence>
<dbReference type="JaponicusDB" id="SJAG_16460">
    <property type="gene designation" value="pol4"/>
</dbReference>
<evidence type="ECO:0000259" key="1">
    <source>
        <dbReference type="Pfam" id="PF14716"/>
    </source>
</evidence>
<dbReference type="Gene3D" id="1.10.150.110">
    <property type="entry name" value="DNA polymerase beta, N-terminal domain-like"/>
    <property type="match status" value="1"/>
</dbReference>
<name>T0RSQ5_SCHJY</name>
<dbReference type="VEuPathDB" id="FungiDB:SJAG_16460"/>
<dbReference type="PANTHER" id="PTHR11276:SF29">
    <property type="entry name" value="DNA POLYMERASE TYPE-X FAMILY PROTEIN POL4"/>
    <property type="match status" value="1"/>
</dbReference>
<dbReference type="Proteomes" id="UP000001744">
    <property type="component" value="Unassembled WGS sequence"/>
</dbReference>
<dbReference type="InterPro" id="IPR022312">
    <property type="entry name" value="DNA_pol_X"/>
</dbReference>